<dbReference type="KEGG" id="goe:100898253"/>
<feature type="domain" description="BZIP" evidence="5">
    <location>
        <begin position="68"/>
        <end position="132"/>
    </location>
</feature>
<feature type="region of interest" description="Disordered" evidence="4">
    <location>
        <begin position="1"/>
        <end position="35"/>
    </location>
</feature>
<evidence type="ECO:0000256" key="3">
    <source>
        <dbReference type="ARBA" id="ARBA00023163"/>
    </source>
</evidence>
<evidence type="ECO:0000256" key="1">
    <source>
        <dbReference type="ARBA" id="ARBA00023015"/>
    </source>
</evidence>
<dbReference type="GO" id="GO:0000981">
    <property type="term" value="F:DNA-binding transcription factor activity, RNA polymerase II-specific"/>
    <property type="evidence" value="ECO:0007669"/>
    <property type="project" value="TreeGrafter"/>
</dbReference>
<sequence>MKRFSNSSETESSSGKRVRNISESSEDFDELPKSITDKIQMSDEDLVTLGVRELNKRLKNAGLTRAEIMKMKQRRRTLKNRGYAASCRTKRIEQKDELEYEKNGILDRISALRRDNAQKTNSISHLNHQYRELVRFAAESNIPLPKELINLEF</sequence>
<accession>A0AAJ6QN80</accession>
<organism evidence="6 7">
    <name type="scientific">Galendromus occidentalis</name>
    <name type="common">western predatory mite</name>
    <dbReference type="NCBI Taxonomy" id="34638"/>
    <lineage>
        <taxon>Eukaryota</taxon>
        <taxon>Metazoa</taxon>
        <taxon>Ecdysozoa</taxon>
        <taxon>Arthropoda</taxon>
        <taxon>Chelicerata</taxon>
        <taxon>Arachnida</taxon>
        <taxon>Acari</taxon>
        <taxon>Parasitiformes</taxon>
        <taxon>Mesostigmata</taxon>
        <taxon>Gamasina</taxon>
        <taxon>Phytoseioidea</taxon>
        <taxon>Phytoseiidae</taxon>
        <taxon>Typhlodrominae</taxon>
        <taxon>Galendromus</taxon>
    </lineage>
</organism>
<dbReference type="RefSeq" id="XP_003740439.1">
    <property type="nucleotide sequence ID" value="XM_003740391.3"/>
</dbReference>
<dbReference type="GO" id="GO:0005634">
    <property type="term" value="C:nucleus"/>
    <property type="evidence" value="ECO:0007669"/>
    <property type="project" value="TreeGrafter"/>
</dbReference>
<dbReference type="InterPro" id="IPR004826">
    <property type="entry name" value="bZIP_Maf"/>
</dbReference>
<dbReference type="InterPro" id="IPR008917">
    <property type="entry name" value="TF_DNA-bd_sf"/>
</dbReference>
<feature type="compositionally biased region" description="Low complexity" evidence="4">
    <location>
        <begin position="1"/>
        <end position="13"/>
    </location>
</feature>
<evidence type="ECO:0000313" key="6">
    <source>
        <dbReference type="Proteomes" id="UP000694867"/>
    </source>
</evidence>
<evidence type="ECO:0000256" key="4">
    <source>
        <dbReference type="SAM" id="MobiDB-lite"/>
    </source>
</evidence>
<dbReference type="SMART" id="SM00338">
    <property type="entry name" value="BRLZ"/>
    <property type="match status" value="1"/>
</dbReference>
<dbReference type="AlphaFoldDB" id="A0AAJ6QN80"/>
<keyword evidence="2" id="KW-0238">DNA-binding</keyword>
<keyword evidence="1" id="KW-0805">Transcription regulation</keyword>
<dbReference type="PANTHER" id="PTHR10129">
    <property type="entry name" value="TRANSCRIPTION FACTOR MAF"/>
    <property type="match status" value="1"/>
</dbReference>
<proteinExistence type="predicted"/>
<evidence type="ECO:0000256" key="2">
    <source>
        <dbReference type="ARBA" id="ARBA00023125"/>
    </source>
</evidence>
<keyword evidence="6" id="KW-1185">Reference proteome</keyword>
<dbReference type="GO" id="GO:0000978">
    <property type="term" value="F:RNA polymerase II cis-regulatory region sequence-specific DNA binding"/>
    <property type="evidence" value="ECO:0007669"/>
    <property type="project" value="TreeGrafter"/>
</dbReference>
<dbReference type="Pfam" id="PF03131">
    <property type="entry name" value="bZIP_Maf"/>
    <property type="match status" value="1"/>
</dbReference>
<dbReference type="InterPro" id="IPR024874">
    <property type="entry name" value="Transcription_factor_Maf_fam"/>
</dbReference>
<evidence type="ECO:0000313" key="7">
    <source>
        <dbReference type="RefSeq" id="XP_003740439.1"/>
    </source>
</evidence>
<dbReference type="Gene3D" id="1.20.5.170">
    <property type="match status" value="1"/>
</dbReference>
<dbReference type="SUPFAM" id="SSF47454">
    <property type="entry name" value="A DNA-binding domain in eukaryotic transcription factors"/>
    <property type="match status" value="1"/>
</dbReference>
<evidence type="ECO:0000259" key="5">
    <source>
        <dbReference type="SMART" id="SM00338"/>
    </source>
</evidence>
<dbReference type="InterPro" id="IPR004827">
    <property type="entry name" value="bZIP"/>
</dbReference>
<dbReference type="Proteomes" id="UP000694867">
    <property type="component" value="Unplaced"/>
</dbReference>
<dbReference type="PANTHER" id="PTHR10129:SF48">
    <property type="entry name" value="MAF-S, ISOFORM B"/>
    <property type="match status" value="1"/>
</dbReference>
<dbReference type="GeneID" id="100898253"/>
<name>A0AAJ6QN80_9ACAR</name>
<keyword evidence="3" id="KW-0804">Transcription</keyword>
<gene>
    <name evidence="7" type="primary">LOC100898253</name>
</gene>
<protein>
    <submittedName>
        <fullName evidence="7">Transcription factor MafG</fullName>
    </submittedName>
</protein>
<reference evidence="7" key="1">
    <citation type="submission" date="2025-08" db="UniProtKB">
        <authorList>
            <consortium name="RefSeq"/>
        </authorList>
    </citation>
    <scope>IDENTIFICATION</scope>
</reference>